<dbReference type="Pfam" id="PF04341">
    <property type="entry name" value="DUF485"/>
    <property type="match status" value="1"/>
</dbReference>
<dbReference type="PANTHER" id="PTHR38441">
    <property type="entry name" value="INTEGRAL MEMBRANE PROTEIN-RELATED"/>
    <property type="match status" value="1"/>
</dbReference>
<keyword evidence="1" id="KW-1133">Transmembrane helix</keyword>
<dbReference type="AlphaFoldDB" id="A0A7Z0WRN3"/>
<dbReference type="EMBL" id="MSIF01000002">
    <property type="protein sequence ID" value="OLF13080.1"/>
    <property type="molecule type" value="Genomic_DNA"/>
</dbReference>
<keyword evidence="3" id="KW-1185">Reference proteome</keyword>
<keyword evidence="1" id="KW-0812">Transmembrane</keyword>
<evidence type="ECO:0000313" key="3">
    <source>
        <dbReference type="Proteomes" id="UP000185696"/>
    </source>
</evidence>
<keyword evidence="1" id="KW-0472">Membrane</keyword>
<proteinExistence type="predicted"/>
<protein>
    <recommendedName>
        <fullName evidence="4">DUF485 domain-containing protein</fullName>
    </recommendedName>
</protein>
<gene>
    <name evidence="2" type="ORF">BLA60_07560</name>
</gene>
<evidence type="ECO:0000256" key="1">
    <source>
        <dbReference type="SAM" id="Phobius"/>
    </source>
</evidence>
<comment type="caution">
    <text evidence="2">The sequence shown here is derived from an EMBL/GenBank/DDBJ whole genome shotgun (WGS) entry which is preliminary data.</text>
</comment>
<evidence type="ECO:0008006" key="4">
    <source>
        <dbReference type="Google" id="ProtNLM"/>
    </source>
</evidence>
<organism evidence="2 3">
    <name type="scientific">Actinophytocola xinjiangensis</name>
    <dbReference type="NCBI Taxonomy" id="485602"/>
    <lineage>
        <taxon>Bacteria</taxon>
        <taxon>Bacillati</taxon>
        <taxon>Actinomycetota</taxon>
        <taxon>Actinomycetes</taxon>
        <taxon>Pseudonocardiales</taxon>
        <taxon>Pseudonocardiaceae</taxon>
    </lineage>
</organism>
<evidence type="ECO:0000313" key="2">
    <source>
        <dbReference type="EMBL" id="OLF13080.1"/>
    </source>
</evidence>
<dbReference type="Proteomes" id="UP000185696">
    <property type="component" value="Unassembled WGS sequence"/>
</dbReference>
<feature type="transmembrane region" description="Helical" evidence="1">
    <location>
        <begin position="41"/>
        <end position="63"/>
    </location>
</feature>
<name>A0A7Z0WRN3_9PSEU</name>
<sequence length="119" mass="13266">MSSFAQVPEKDYLVDESGEPDFAAIHAHPEFLALRRRVLRFVFPLAALVLCWYLTYVLLAAYAPDLMATPVFGSVNAGLLLGLSQFASTVLIMSRYARFARRKADPMVASLRERAGVDR</sequence>
<dbReference type="InterPro" id="IPR007436">
    <property type="entry name" value="DUF485"/>
</dbReference>
<reference evidence="2 3" key="1">
    <citation type="submission" date="2016-12" db="EMBL/GenBank/DDBJ databases">
        <title>The draft genome sequence of Actinophytocola xinjiangensis.</title>
        <authorList>
            <person name="Wang W."/>
            <person name="Yuan L."/>
        </authorList>
    </citation>
    <scope>NUCLEOTIDE SEQUENCE [LARGE SCALE GENOMIC DNA]</scope>
    <source>
        <strain evidence="2 3">CGMCC 4.4663</strain>
    </source>
</reference>
<accession>A0A7Z0WRN3</accession>
<feature type="transmembrane region" description="Helical" evidence="1">
    <location>
        <begin position="75"/>
        <end position="93"/>
    </location>
</feature>
<dbReference type="PANTHER" id="PTHR38441:SF1">
    <property type="entry name" value="MEMBRANE PROTEIN"/>
    <property type="match status" value="1"/>
</dbReference>